<gene>
    <name evidence="1" type="ORF">WG66_254</name>
</gene>
<accession>A0A0W0GF35</accession>
<name>A0A0W0GF35_MONRR</name>
<reference evidence="1 2" key="1">
    <citation type="submission" date="2015-12" db="EMBL/GenBank/DDBJ databases">
        <title>Draft genome sequence of Moniliophthora roreri, the causal agent of frosty pod rot of cacao.</title>
        <authorList>
            <person name="Aime M.C."/>
            <person name="Diaz-Valderrama J.R."/>
            <person name="Kijpornyongpan T."/>
            <person name="Phillips-Mora W."/>
        </authorList>
    </citation>
    <scope>NUCLEOTIDE SEQUENCE [LARGE SCALE GENOMIC DNA]</scope>
    <source>
        <strain evidence="1 2">MCA 2952</strain>
    </source>
</reference>
<sequence>MFASRTYADDLGIFRSVRSSKGPLPLSSSHPSRPSFDSVQQFITENLQSSPKDYRTAKKYALARDGFKCMLSHEFDATSVRTIPAVKKMMRKEGRGYEATNCCHIFSESAVQDIDSTDPAQVKRREYAATALAMLKSFGLNTLVDKILQRRVHDPTNLLTMSAVWHTEFDNLQLWLEGTSTPNEYDICVAMEDWWNKYPKHPRRVLFVSRPITIGNETRTPPLPDPQILAIHATCARVAQMSGAAKYMDEYDQELDNSTVLAADGSSAAFFNQLLLSASLQAVLTHA</sequence>
<evidence type="ECO:0000313" key="2">
    <source>
        <dbReference type="Proteomes" id="UP000054988"/>
    </source>
</evidence>
<comment type="caution">
    <text evidence="1">The sequence shown here is derived from an EMBL/GenBank/DDBJ whole genome shotgun (WGS) entry which is preliminary data.</text>
</comment>
<proteinExistence type="predicted"/>
<dbReference type="AlphaFoldDB" id="A0A0W0GF35"/>
<dbReference type="EMBL" id="LATX01000105">
    <property type="protein sequence ID" value="KTB47168.1"/>
    <property type="molecule type" value="Genomic_DNA"/>
</dbReference>
<evidence type="ECO:0008006" key="3">
    <source>
        <dbReference type="Google" id="ProtNLM"/>
    </source>
</evidence>
<dbReference type="eggNOG" id="ENOG502RUZS">
    <property type="taxonomic scope" value="Eukaryota"/>
</dbReference>
<dbReference type="Proteomes" id="UP000054988">
    <property type="component" value="Unassembled WGS sequence"/>
</dbReference>
<protein>
    <recommendedName>
        <fullName evidence="3">HNH nuclease domain-containing protein</fullName>
    </recommendedName>
</protein>
<evidence type="ECO:0000313" key="1">
    <source>
        <dbReference type="EMBL" id="KTB47168.1"/>
    </source>
</evidence>
<organism evidence="1 2">
    <name type="scientific">Moniliophthora roreri</name>
    <name type="common">Frosty pod rot fungus</name>
    <name type="synonym">Monilia roreri</name>
    <dbReference type="NCBI Taxonomy" id="221103"/>
    <lineage>
        <taxon>Eukaryota</taxon>
        <taxon>Fungi</taxon>
        <taxon>Dikarya</taxon>
        <taxon>Basidiomycota</taxon>
        <taxon>Agaricomycotina</taxon>
        <taxon>Agaricomycetes</taxon>
        <taxon>Agaricomycetidae</taxon>
        <taxon>Agaricales</taxon>
        <taxon>Marasmiineae</taxon>
        <taxon>Marasmiaceae</taxon>
        <taxon>Moniliophthora</taxon>
    </lineage>
</organism>